<accession>A0A8J5J220</accession>
<dbReference type="GO" id="GO:0005506">
    <property type="term" value="F:iron ion binding"/>
    <property type="evidence" value="ECO:0007669"/>
    <property type="project" value="InterPro"/>
</dbReference>
<evidence type="ECO:0000256" key="1">
    <source>
        <dbReference type="ARBA" id="ARBA00010617"/>
    </source>
</evidence>
<keyword evidence="6" id="KW-0472">Membrane</keyword>
<keyword evidence="4 5" id="KW-0408">Iron</keyword>
<protein>
    <recommendedName>
        <fullName evidence="9">Cytochrome P450</fullName>
    </recommendedName>
</protein>
<keyword evidence="6" id="KW-0812">Transmembrane</keyword>
<keyword evidence="5" id="KW-0503">Monooxygenase</keyword>
<dbReference type="InterPro" id="IPR001128">
    <property type="entry name" value="Cyt_P450"/>
</dbReference>
<evidence type="ECO:0000256" key="3">
    <source>
        <dbReference type="ARBA" id="ARBA00023002"/>
    </source>
</evidence>
<dbReference type="Pfam" id="PF00067">
    <property type="entry name" value="p450"/>
    <property type="match status" value="1"/>
</dbReference>
<keyword evidence="5" id="KW-0349">Heme</keyword>
<evidence type="ECO:0000256" key="4">
    <source>
        <dbReference type="ARBA" id="ARBA00023004"/>
    </source>
</evidence>
<gene>
    <name evidence="7" type="ORF">JG688_00004304</name>
</gene>
<dbReference type="GO" id="GO:0016705">
    <property type="term" value="F:oxidoreductase activity, acting on paired donors, with incorporation or reduction of molecular oxygen"/>
    <property type="evidence" value="ECO:0007669"/>
    <property type="project" value="InterPro"/>
</dbReference>
<evidence type="ECO:0000256" key="6">
    <source>
        <dbReference type="SAM" id="Phobius"/>
    </source>
</evidence>
<dbReference type="Proteomes" id="UP000709295">
    <property type="component" value="Unassembled WGS sequence"/>
</dbReference>
<dbReference type="AlphaFoldDB" id="A0A8J5J220"/>
<sequence length="516" mass="57788">MPNVDANQVVLYAASCALVVWVGYKVLFAEPKRAARHRESLPLLGETWAAIKHADHYYDWEAAMTEKMQGRPWVIGVVGRPTEFVVGRPEIIEDILLTQFKSFGKGEYVHQVLSDLMGDGIFAVDGHMWMQQRKTTSNLFSMRELRESMATVVQDNVNTLNGIFQRALDKGESVDLYHLLNRFTFEVVSEIAFGVKFGGLLSESEHPVETAFNYAQQRMFERFLEPTWLWKLQRWLNIGVESKLKKNIQIIDNTCYNIISRSIEERQASTVDAASKRNIISLFLDGVSDDAKIEQDLDPQYLRDIVVSFMTAGRDSTTAALSWFFYTVSQHPEIEEKIRQEISSKVPELASGAISSPSAAQASELVYLEATVKEALRLNPAVPSNIREALEDVVLCDGTVVRAGEAVSWSSYSLGRMPHVWGPDAKEFKPERWIDATTGKLVGVSPFKYPLFNAGPRSCLGTKLAMMEIKITAASVLSKYRLTVVPGQTITYRIGLSLAMKNGLKVEVEKVTPASC</sequence>
<dbReference type="PROSITE" id="PS00086">
    <property type="entry name" value="CYTOCHROME_P450"/>
    <property type="match status" value="1"/>
</dbReference>
<evidence type="ECO:0000256" key="2">
    <source>
        <dbReference type="ARBA" id="ARBA00022723"/>
    </source>
</evidence>
<dbReference type="PANTHER" id="PTHR24296">
    <property type="entry name" value="CYTOCHROME P450"/>
    <property type="match status" value="1"/>
</dbReference>
<feature type="transmembrane region" description="Helical" evidence="6">
    <location>
        <begin position="6"/>
        <end position="28"/>
    </location>
</feature>
<reference evidence="7" key="1">
    <citation type="submission" date="2021-01" db="EMBL/GenBank/DDBJ databases">
        <title>Phytophthora aleatoria, a newly-described species from Pinus radiata is distinct from Phytophthora cactorum isolates based on comparative genomics.</title>
        <authorList>
            <person name="Mcdougal R."/>
            <person name="Panda P."/>
            <person name="Williams N."/>
            <person name="Studholme D.J."/>
        </authorList>
    </citation>
    <scope>NUCLEOTIDE SEQUENCE</scope>
    <source>
        <strain evidence="7">NZFS 4037</strain>
    </source>
</reference>
<evidence type="ECO:0000313" key="7">
    <source>
        <dbReference type="EMBL" id="KAG6971768.1"/>
    </source>
</evidence>
<keyword evidence="3 5" id="KW-0560">Oxidoreductase</keyword>
<comment type="caution">
    <text evidence="7">The sequence shown here is derived from an EMBL/GenBank/DDBJ whole genome shotgun (WGS) entry which is preliminary data.</text>
</comment>
<dbReference type="EMBL" id="JAENGY010000150">
    <property type="protein sequence ID" value="KAG6971768.1"/>
    <property type="molecule type" value="Genomic_DNA"/>
</dbReference>
<evidence type="ECO:0008006" key="9">
    <source>
        <dbReference type="Google" id="ProtNLM"/>
    </source>
</evidence>
<keyword evidence="6" id="KW-1133">Transmembrane helix</keyword>
<evidence type="ECO:0000313" key="8">
    <source>
        <dbReference type="Proteomes" id="UP000709295"/>
    </source>
</evidence>
<organism evidence="7 8">
    <name type="scientific">Phytophthora aleatoria</name>
    <dbReference type="NCBI Taxonomy" id="2496075"/>
    <lineage>
        <taxon>Eukaryota</taxon>
        <taxon>Sar</taxon>
        <taxon>Stramenopiles</taxon>
        <taxon>Oomycota</taxon>
        <taxon>Peronosporomycetes</taxon>
        <taxon>Peronosporales</taxon>
        <taxon>Peronosporaceae</taxon>
        <taxon>Phytophthora</taxon>
    </lineage>
</organism>
<keyword evidence="2 5" id="KW-0479">Metal-binding</keyword>
<dbReference type="InterPro" id="IPR017972">
    <property type="entry name" value="Cyt_P450_CS"/>
</dbReference>
<comment type="similarity">
    <text evidence="1 5">Belongs to the cytochrome P450 family.</text>
</comment>
<dbReference type="GO" id="GO:0004497">
    <property type="term" value="F:monooxygenase activity"/>
    <property type="evidence" value="ECO:0007669"/>
    <property type="project" value="UniProtKB-KW"/>
</dbReference>
<proteinExistence type="inferred from homology"/>
<dbReference type="CDD" id="cd11064">
    <property type="entry name" value="CYP86A"/>
    <property type="match status" value="1"/>
</dbReference>
<name>A0A8J5J220_9STRA</name>
<keyword evidence="8" id="KW-1185">Reference proteome</keyword>
<evidence type="ECO:0000256" key="5">
    <source>
        <dbReference type="RuleBase" id="RU000461"/>
    </source>
</evidence>
<dbReference type="GO" id="GO:0020037">
    <property type="term" value="F:heme binding"/>
    <property type="evidence" value="ECO:0007669"/>
    <property type="project" value="InterPro"/>
</dbReference>